<dbReference type="Pfam" id="PF14385">
    <property type="entry name" value="DUF4416"/>
    <property type="match status" value="1"/>
</dbReference>
<evidence type="ECO:0000313" key="1">
    <source>
        <dbReference type="EMBL" id="ERP39313.1"/>
    </source>
</evidence>
<gene>
    <name evidence="1" type="ORF">CALK_0109</name>
</gene>
<protein>
    <submittedName>
        <fullName evidence="1">GTP-binding protein</fullName>
    </submittedName>
</protein>
<dbReference type="Proteomes" id="UP000017148">
    <property type="component" value="Unassembled WGS sequence"/>
</dbReference>
<dbReference type="InterPro" id="IPR025529">
    <property type="entry name" value="DUF4416"/>
</dbReference>
<reference evidence="1 2" key="1">
    <citation type="journal article" date="2013" name="Environ. Microbiol.">
        <title>Genome analysis of Chitinivibrio alkaliphilus gen. nov., sp. nov., a novel extremely haloalkaliphilic anaerobic chitinolytic bacterium from the candidate phylum Termite Group 3.</title>
        <authorList>
            <person name="Sorokin D.Y."/>
            <person name="Gumerov V.M."/>
            <person name="Rakitin A.L."/>
            <person name="Beletsky A.V."/>
            <person name="Damste J.S."/>
            <person name="Muyzer G."/>
            <person name="Mardanov A.V."/>
            <person name="Ravin N.V."/>
        </authorList>
    </citation>
    <scope>NUCLEOTIDE SEQUENCE [LARGE SCALE GENOMIC DNA]</scope>
    <source>
        <strain evidence="1 2">ACht1</strain>
    </source>
</reference>
<dbReference type="EMBL" id="ASJR01000001">
    <property type="protein sequence ID" value="ERP39313.1"/>
    <property type="molecule type" value="Genomic_DNA"/>
</dbReference>
<comment type="caution">
    <text evidence="1">The sequence shown here is derived from an EMBL/GenBank/DDBJ whole genome shotgun (WGS) entry which is preliminary data.</text>
</comment>
<proteinExistence type="predicted"/>
<evidence type="ECO:0000313" key="2">
    <source>
        <dbReference type="Proteomes" id="UP000017148"/>
    </source>
</evidence>
<dbReference type="eggNOG" id="ENOG5032RQK">
    <property type="taxonomic scope" value="Bacteria"/>
</dbReference>
<keyword evidence="2" id="KW-1185">Reference proteome</keyword>
<dbReference type="OrthoDB" id="9788989at2"/>
<dbReference type="AlphaFoldDB" id="U7DCN3"/>
<accession>U7DCN3</accession>
<dbReference type="RefSeq" id="WP_022635673.1">
    <property type="nucleotide sequence ID" value="NZ_ASJR01000001.1"/>
</dbReference>
<dbReference type="STRING" id="1313304.CALK_0109"/>
<organism evidence="1 2">
    <name type="scientific">Chitinivibrio alkaliphilus ACht1</name>
    <dbReference type="NCBI Taxonomy" id="1313304"/>
    <lineage>
        <taxon>Bacteria</taxon>
        <taxon>Pseudomonadati</taxon>
        <taxon>Fibrobacterota</taxon>
        <taxon>Chitinivibrionia</taxon>
        <taxon>Chitinivibrionales</taxon>
        <taxon>Chitinivibrionaceae</taxon>
        <taxon>Chitinivibrio</taxon>
    </lineage>
</organism>
<name>U7DCN3_9BACT</name>
<sequence>MAQERTPEKVLLFMGVMYTDASCLQDGLETLEYRFGKIKSSCGPVRFSSISPYYDTEMGGEVWKRYFFFNHLIDRDQLPDIKVYTNEIEGQMSVKGKRRINLDPGYLATEKFVLASAKNFFHRIYLRRGIFAEVTLHFRNKRVKEFSWTYQDYVLPEVQNLILTERNSLLQK</sequence>